<dbReference type="GO" id="GO:0016020">
    <property type="term" value="C:membrane"/>
    <property type="evidence" value="ECO:0007669"/>
    <property type="project" value="TreeGrafter"/>
</dbReference>
<dbReference type="GO" id="GO:0032049">
    <property type="term" value="P:cardiolipin biosynthetic process"/>
    <property type="evidence" value="ECO:0007669"/>
    <property type="project" value="UniProtKB-ARBA"/>
</dbReference>
<gene>
    <name evidence="2" type="ORF">LX59_01905</name>
</gene>
<dbReference type="Proteomes" id="UP000319627">
    <property type="component" value="Unassembled WGS sequence"/>
</dbReference>
<comment type="caution">
    <text evidence="2">The sequence shown here is derived from an EMBL/GenBank/DDBJ whole genome shotgun (WGS) entry which is preliminary data.</text>
</comment>
<dbReference type="SUPFAM" id="SSF56024">
    <property type="entry name" value="Phospholipase D/nuclease"/>
    <property type="match status" value="2"/>
</dbReference>
<dbReference type="Pfam" id="PF13091">
    <property type="entry name" value="PLDc_2"/>
    <property type="match status" value="2"/>
</dbReference>
<accession>A0A562I2T8</accession>
<dbReference type="AlphaFoldDB" id="A0A562I2T8"/>
<keyword evidence="3" id="KW-1185">Reference proteome</keyword>
<dbReference type="PANTHER" id="PTHR21248">
    <property type="entry name" value="CARDIOLIPIN SYNTHASE"/>
    <property type="match status" value="1"/>
</dbReference>
<name>A0A562I2T8_9GAMM</name>
<evidence type="ECO:0000259" key="1">
    <source>
        <dbReference type="PROSITE" id="PS50035"/>
    </source>
</evidence>
<dbReference type="PANTHER" id="PTHR21248:SF23">
    <property type="entry name" value="CARDIOLIPIN SYNTHASE B"/>
    <property type="match status" value="1"/>
</dbReference>
<evidence type="ECO:0000313" key="3">
    <source>
        <dbReference type="Proteomes" id="UP000319627"/>
    </source>
</evidence>
<proteinExistence type="predicted"/>
<dbReference type="Gene3D" id="3.30.870.10">
    <property type="entry name" value="Endonuclease Chain A"/>
    <property type="match status" value="2"/>
</dbReference>
<dbReference type="RefSeq" id="WP_246118727.1">
    <property type="nucleotide sequence ID" value="NZ_VLKG01000006.1"/>
</dbReference>
<feature type="domain" description="PLD phosphodiesterase" evidence="1">
    <location>
        <begin position="111"/>
        <end position="138"/>
    </location>
</feature>
<dbReference type="CDD" id="cd09110">
    <property type="entry name" value="PLDc_CLS_1"/>
    <property type="match status" value="1"/>
</dbReference>
<evidence type="ECO:0000313" key="2">
    <source>
        <dbReference type="EMBL" id="TWH64963.1"/>
    </source>
</evidence>
<dbReference type="PROSITE" id="PS50035">
    <property type="entry name" value="PLD"/>
    <property type="match status" value="1"/>
</dbReference>
<protein>
    <submittedName>
        <fullName evidence="2">Phosphatidylserine/phosphatidylglycerophosphate/ cardiolipin synthase-like enzyme</fullName>
    </submittedName>
</protein>
<dbReference type="EMBL" id="VLKG01000006">
    <property type="protein sequence ID" value="TWH64963.1"/>
    <property type="molecule type" value="Genomic_DNA"/>
</dbReference>
<dbReference type="InterPro" id="IPR025202">
    <property type="entry name" value="PLD-like_dom"/>
</dbReference>
<dbReference type="GO" id="GO:0008808">
    <property type="term" value="F:cardiolipin synthase activity"/>
    <property type="evidence" value="ECO:0007669"/>
    <property type="project" value="TreeGrafter"/>
</dbReference>
<reference evidence="2 3" key="1">
    <citation type="submission" date="2019-07" db="EMBL/GenBank/DDBJ databases">
        <title>Genomic Encyclopedia of Type Strains, Phase I: the one thousand microbial genomes (KMG-I) project.</title>
        <authorList>
            <person name="Kyrpides N."/>
        </authorList>
    </citation>
    <scope>NUCLEOTIDE SEQUENCE [LARGE SCALE GENOMIC DNA]</scope>
    <source>
        <strain evidence="2 3">DSM 375</strain>
    </source>
</reference>
<organism evidence="2 3">
    <name type="scientific">Azomonas agilis</name>
    <dbReference type="NCBI Taxonomy" id="116849"/>
    <lineage>
        <taxon>Bacteria</taxon>
        <taxon>Pseudomonadati</taxon>
        <taxon>Pseudomonadota</taxon>
        <taxon>Gammaproteobacteria</taxon>
        <taxon>Pseudomonadales</taxon>
        <taxon>Pseudomonadaceae</taxon>
        <taxon>Azomonas</taxon>
    </lineage>
</organism>
<sequence length="388" mass="46150">MGTAGPIFPWREGNDFELLIDGDVFMPRMLEAIRQARIQVDLEFYLVESGQCAEQLIETLIRLSQRGVQVRCLFDAFGSLGLGQAQRDRLTQAGVLLRFYNPLALRRYLRNFHRDHRKILLIDGRSGFVGGTGITDEFWNKRHPEQSWHEVMVQMRGPIVNDWQVLFEHQWRHHKRWMTWPFPIPLRVRRIPATPLGNERMGRVAYAASHRHRDILHNLLRHLQRAKGRIYLATPYFLPSWKVRRALVRAARRGVDVRLLLSGQHTDHPQVRYAGQRHYSRLLRAGVRIYEYQPRFVHLKMALVDDWVTLGSCNFDHWNLRWNLEANLEVMDPQLNAAVRACFEEDFAQSREIDLNQWQARPWFWRLTQYIWGYFDRLLIKLSDRRSQ</sequence>
<dbReference type="InterPro" id="IPR001736">
    <property type="entry name" value="PLipase_D/transphosphatidylase"/>
</dbReference>
<dbReference type="CDD" id="cd09159">
    <property type="entry name" value="PLDc_ybhO_like_2"/>
    <property type="match status" value="1"/>
</dbReference>